<sequence length="90" mass="10267">MLEVTTENSKGQTITTAELEKEDLSSVTFLSNIDQISDEQTKQITYENKQQQYVAEEKLETIDTEGENILMQNQITSDTEMLTSNDKQES</sequence>
<dbReference type="AlphaFoldDB" id="A0A9N9EE20"/>
<name>A0A9N9EE20_9GLOM</name>
<comment type="caution">
    <text evidence="1">The sequence shown here is derived from an EMBL/GenBank/DDBJ whole genome shotgun (WGS) entry which is preliminary data.</text>
</comment>
<evidence type="ECO:0000313" key="2">
    <source>
        <dbReference type="Proteomes" id="UP000789759"/>
    </source>
</evidence>
<organism evidence="1 2">
    <name type="scientific">Cetraspora pellucida</name>
    <dbReference type="NCBI Taxonomy" id="1433469"/>
    <lineage>
        <taxon>Eukaryota</taxon>
        <taxon>Fungi</taxon>
        <taxon>Fungi incertae sedis</taxon>
        <taxon>Mucoromycota</taxon>
        <taxon>Glomeromycotina</taxon>
        <taxon>Glomeromycetes</taxon>
        <taxon>Diversisporales</taxon>
        <taxon>Gigasporaceae</taxon>
        <taxon>Cetraspora</taxon>
    </lineage>
</organism>
<reference evidence="1" key="1">
    <citation type="submission" date="2021-06" db="EMBL/GenBank/DDBJ databases">
        <authorList>
            <person name="Kallberg Y."/>
            <person name="Tangrot J."/>
            <person name="Rosling A."/>
        </authorList>
    </citation>
    <scope>NUCLEOTIDE SEQUENCE</scope>
    <source>
        <strain evidence="1">FL966</strain>
    </source>
</reference>
<accession>A0A9N9EE20</accession>
<proteinExistence type="predicted"/>
<keyword evidence="2" id="KW-1185">Reference proteome</keyword>
<protein>
    <submittedName>
        <fullName evidence="1">5738_t:CDS:1</fullName>
    </submittedName>
</protein>
<gene>
    <name evidence="1" type="ORF">CPELLU_LOCUS10280</name>
</gene>
<dbReference type="Proteomes" id="UP000789759">
    <property type="component" value="Unassembled WGS sequence"/>
</dbReference>
<dbReference type="EMBL" id="CAJVQA010008400">
    <property type="protein sequence ID" value="CAG8671107.1"/>
    <property type="molecule type" value="Genomic_DNA"/>
</dbReference>
<evidence type="ECO:0000313" key="1">
    <source>
        <dbReference type="EMBL" id="CAG8671107.1"/>
    </source>
</evidence>